<protein>
    <recommendedName>
        <fullName evidence="1">Reverse transcriptase Ty1/copia-type domain-containing protein</fullName>
    </recommendedName>
</protein>
<name>A0AA88V9K3_9ASTE</name>
<evidence type="ECO:0000313" key="2">
    <source>
        <dbReference type="EMBL" id="KAK3004300.1"/>
    </source>
</evidence>
<proteinExistence type="predicted"/>
<dbReference type="Proteomes" id="UP001188597">
    <property type="component" value="Unassembled WGS sequence"/>
</dbReference>
<reference evidence="2" key="1">
    <citation type="submission" date="2022-12" db="EMBL/GenBank/DDBJ databases">
        <title>Draft genome assemblies for two species of Escallonia (Escalloniales).</title>
        <authorList>
            <person name="Chanderbali A."/>
            <person name="Dervinis C."/>
            <person name="Anghel I."/>
            <person name="Soltis D."/>
            <person name="Soltis P."/>
            <person name="Zapata F."/>
        </authorList>
    </citation>
    <scope>NUCLEOTIDE SEQUENCE</scope>
    <source>
        <strain evidence="2">UCBG64.0493</strain>
        <tissue evidence="2">Leaf</tissue>
    </source>
</reference>
<dbReference type="EMBL" id="JAVXUP010002278">
    <property type="protein sequence ID" value="KAK3004300.1"/>
    <property type="molecule type" value="Genomic_DNA"/>
</dbReference>
<dbReference type="AlphaFoldDB" id="A0AA88V9K3"/>
<keyword evidence="3" id="KW-1185">Reference proteome</keyword>
<feature type="domain" description="Reverse transcriptase Ty1/copia-type" evidence="1">
    <location>
        <begin position="1"/>
        <end position="33"/>
    </location>
</feature>
<dbReference type="Pfam" id="PF07727">
    <property type="entry name" value="RVT_2"/>
    <property type="match status" value="1"/>
</dbReference>
<accession>A0AA88V9K3</accession>
<evidence type="ECO:0000313" key="3">
    <source>
        <dbReference type="Proteomes" id="UP001188597"/>
    </source>
</evidence>
<organism evidence="2 3">
    <name type="scientific">Escallonia herrerae</name>
    <dbReference type="NCBI Taxonomy" id="1293975"/>
    <lineage>
        <taxon>Eukaryota</taxon>
        <taxon>Viridiplantae</taxon>
        <taxon>Streptophyta</taxon>
        <taxon>Embryophyta</taxon>
        <taxon>Tracheophyta</taxon>
        <taxon>Spermatophyta</taxon>
        <taxon>Magnoliopsida</taxon>
        <taxon>eudicotyledons</taxon>
        <taxon>Gunneridae</taxon>
        <taxon>Pentapetalae</taxon>
        <taxon>asterids</taxon>
        <taxon>campanulids</taxon>
        <taxon>Escalloniales</taxon>
        <taxon>Escalloniaceae</taxon>
        <taxon>Escallonia</taxon>
    </lineage>
</organism>
<evidence type="ECO:0000259" key="1">
    <source>
        <dbReference type="Pfam" id="PF07727"/>
    </source>
</evidence>
<comment type="caution">
    <text evidence="2">The sequence shown here is derived from an EMBL/GenBank/DDBJ whole genome shotgun (WGS) entry which is preliminary data.</text>
</comment>
<sequence>MDVKSAYLNGYLEEEVYIEPPPGFNVEGQEHKINFNAMAKNEEPQKLVKLHAKGTLGRIKLRQICLEDIKELCRHVQLEVVVEGVAGVMLSLVMALPKATQEQTPLQLR</sequence>
<gene>
    <name evidence="2" type="ORF">RJ639_018396</name>
</gene>
<dbReference type="InterPro" id="IPR013103">
    <property type="entry name" value="RVT_2"/>
</dbReference>